<dbReference type="EMBL" id="JAEPES010000004">
    <property type="protein sequence ID" value="MBK4348469.1"/>
    <property type="molecule type" value="Genomic_DNA"/>
</dbReference>
<dbReference type="RefSeq" id="WP_200556670.1">
    <property type="nucleotide sequence ID" value="NZ_JAEPES010000004.1"/>
</dbReference>
<keyword evidence="2" id="KW-0812">Transmembrane</keyword>
<reference evidence="3" key="1">
    <citation type="submission" date="2021-01" db="EMBL/GenBank/DDBJ databases">
        <title>Lacisediminihabitans sp. nov. strain G11-30, isolated from Antarctic Soil.</title>
        <authorList>
            <person name="Li J."/>
        </authorList>
    </citation>
    <scope>NUCLEOTIDE SEQUENCE</scope>
    <source>
        <strain evidence="3">G11-30</strain>
    </source>
</reference>
<feature type="transmembrane region" description="Helical" evidence="2">
    <location>
        <begin position="21"/>
        <end position="39"/>
    </location>
</feature>
<evidence type="ECO:0000256" key="2">
    <source>
        <dbReference type="SAM" id="Phobius"/>
    </source>
</evidence>
<dbReference type="AlphaFoldDB" id="A0A934W4N8"/>
<comment type="caution">
    <text evidence="3">The sequence shown here is derived from an EMBL/GenBank/DDBJ whole genome shotgun (WGS) entry which is preliminary data.</text>
</comment>
<keyword evidence="2" id="KW-1133">Transmembrane helix</keyword>
<protein>
    <recommendedName>
        <fullName evidence="5">DUF4232 domain-containing protein</fullName>
    </recommendedName>
</protein>
<proteinExistence type="predicted"/>
<gene>
    <name evidence="3" type="ORF">IV501_12555</name>
</gene>
<accession>A0A934W4N8</accession>
<keyword evidence="2" id="KW-0472">Membrane</keyword>
<dbReference type="Proteomes" id="UP000636458">
    <property type="component" value="Unassembled WGS sequence"/>
</dbReference>
<sequence length="209" mass="21662">MSTFRNPVGPQEPQVYWRRRLAVGVGILAVIIIVILIIVRPGSGGSGAASPGSTKKPVAESSASPSPSPSSTASTGDCLPANIKLEAVTDNTTYGSAVNPMIGMTITNTGSKTCTVNAGTTQQNLVVTSGSETIWQSKDCQVNAVDFSQVLEPNKPVSTPTIAWDRTRSAPSTCAATDKPKVTAGGASYHLSVSLGQVKSKQTVQFILN</sequence>
<evidence type="ECO:0000313" key="3">
    <source>
        <dbReference type="EMBL" id="MBK4348469.1"/>
    </source>
</evidence>
<feature type="region of interest" description="Disordered" evidence="1">
    <location>
        <begin position="44"/>
        <end position="77"/>
    </location>
</feature>
<organism evidence="3 4">
    <name type="scientific">Lacisediminihabitans changchengi</name>
    <dbReference type="NCBI Taxonomy" id="2787634"/>
    <lineage>
        <taxon>Bacteria</taxon>
        <taxon>Bacillati</taxon>
        <taxon>Actinomycetota</taxon>
        <taxon>Actinomycetes</taxon>
        <taxon>Micrococcales</taxon>
        <taxon>Microbacteriaceae</taxon>
        <taxon>Lacisediminihabitans</taxon>
    </lineage>
</organism>
<name>A0A934W4N8_9MICO</name>
<evidence type="ECO:0000313" key="4">
    <source>
        <dbReference type="Proteomes" id="UP000636458"/>
    </source>
</evidence>
<keyword evidence="4" id="KW-1185">Reference proteome</keyword>
<feature type="compositionally biased region" description="Low complexity" evidence="1">
    <location>
        <begin position="61"/>
        <end position="75"/>
    </location>
</feature>
<evidence type="ECO:0008006" key="5">
    <source>
        <dbReference type="Google" id="ProtNLM"/>
    </source>
</evidence>
<evidence type="ECO:0000256" key="1">
    <source>
        <dbReference type="SAM" id="MobiDB-lite"/>
    </source>
</evidence>